<sequence length="356" mass="39655">MKNKQSKKATKASNGVTRRNAPVGAPVSTATRQSRNVFKSQRERGVTQIYSIDKVTNGTGDVVLFLEFDLAEMPRLNLLSDNYLKYRIHKLVYHITPSAPTTVSGTYVTNFIRDPYYRKPTSDPESDSPAAIIASGLGAKSRKWWEDCQIPVNCGGREFFVQEAVDRRCSSPGVFVLANNNSPSGEVGLVITLEYDIEFVDSILSQPIPEPTMMETTAQLDTVVFWQAGTEANGYIGGHDINATASSLRPISDAFPFLETVPIGTRFVIPEGSEWPVLTGYGDTETVNQVPIEVWRTRTLVLELMNNRRMLRVSAIGGSSSSVVGHCDSYAEYLWFEKLWSKGDRFDKWDFEIMAP</sequence>
<dbReference type="SUPFAM" id="SSF88633">
    <property type="entry name" value="Positive stranded ssRNA viruses"/>
    <property type="match status" value="1"/>
</dbReference>
<proteinExistence type="predicted"/>
<evidence type="ECO:0000313" key="4">
    <source>
        <dbReference type="EMBL" id="AMO03230.1"/>
    </source>
</evidence>
<feature type="region of interest" description="Disordered" evidence="3">
    <location>
        <begin position="1"/>
        <end position="40"/>
    </location>
</feature>
<reference evidence="4" key="1">
    <citation type="journal article" date="2016" name="Evol. Bioinform. Online">
        <title>Twenty-five new viruses associated with the Drosophilidae (Diptera).</title>
        <authorList>
            <person name="Webster C.L."/>
            <person name="Longdon B."/>
            <person name="Lewis S.H."/>
            <person name="Obbard D.J."/>
        </authorList>
    </citation>
    <scope>NUCLEOTIDE SEQUENCE</scope>
    <source>
        <strain evidence="4">Dsub_PoolSeq3</strain>
    </source>
</reference>
<dbReference type="GO" id="GO:0044423">
    <property type="term" value="C:virion component"/>
    <property type="evidence" value="ECO:0007669"/>
    <property type="project" value="UniProtKB-KW"/>
</dbReference>
<name>A0A140HEQ3_9VIRU</name>
<evidence type="ECO:0000256" key="3">
    <source>
        <dbReference type="SAM" id="MobiDB-lite"/>
    </source>
</evidence>
<feature type="compositionally biased region" description="Polar residues" evidence="3">
    <location>
        <begin position="28"/>
        <end position="39"/>
    </location>
</feature>
<accession>A0A140HEQ3</accession>
<feature type="compositionally biased region" description="Basic residues" evidence="3">
    <location>
        <begin position="1"/>
        <end position="10"/>
    </location>
</feature>
<comment type="subcellular location">
    <subcellularLocation>
        <location evidence="1">Virion</location>
    </subcellularLocation>
</comment>
<evidence type="ECO:0000256" key="1">
    <source>
        <dbReference type="ARBA" id="ARBA00004328"/>
    </source>
</evidence>
<dbReference type="EMBL" id="KU754520">
    <property type="protein sequence ID" value="AMO03230.1"/>
    <property type="molecule type" value="Genomic_RNA"/>
</dbReference>
<dbReference type="InterPro" id="IPR029053">
    <property type="entry name" value="Viral_coat"/>
</dbReference>
<organism evidence="4">
    <name type="scientific">Corseley virus</name>
    <dbReference type="NCBI Taxonomy" id="1807806"/>
    <lineage>
        <taxon>Viruses</taxon>
        <taxon>Riboviria</taxon>
    </lineage>
</organism>
<keyword evidence="2" id="KW-0946">Virion</keyword>
<dbReference type="InterPro" id="IPR024292">
    <property type="entry name" value="Nodavirus_capsid"/>
</dbReference>
<evidence type="ECO:0008006" key="5">
    <source>
        <dbReference type="Google" id="ProtNLM"/>
    </source>
</evidence>
<protein>
    <recommendedName>
        <fullName evidence="5">Capsid protein</fullName>
    </recommendedName>
</protein>
<dbReference type="Pfam" id="PF11729">
    <property type="entry name" value="Capsid-VNN"/>
    <property type="match status" value="1"/>
</dbReference>
<dbReference type="Gene3D" id="2.60.120.20">
    <property type="match status" value="1"/>
</dbReference>
<evidence type="ECO:0000256" key="2">
    <source>
        <dbReference type="ARBA" id="ARBA00022844"/>
    </source>
</evidence>